<dbReference type="AlphaFoldDB" id="A0AA91M2B5"/>
<comment type="caution">
    <text evidence="2">The sequence shown here is derived from an EMBL/GenBank/DDBJ whole genome shotgun (WGS) entry which is preliminary data.</text>
</comment>
<keyword evidence="1" id="KW-1133">Transmembrane helix</keyword>
<reference evidence="2 3" key="1">
    <citation type="submission" date="2016-12" db="EMBL/GenBank/DDBJ databases">
        <title>The new phylogeny of genus Mycobacterium.</title>
        <authorList>
            <person name="Tortoli E."/>
            <person name="Trovato A."/>
            <person name="Cirillo D.M."/>
        </authorList>
    </citation>
    <scope>NUCLEOTIDE SEQUENCE [LARGE SCALE GENOMIC DNA]</scope>
    <source>
        <strain evidence="2 3">DSM 44624</strain>
    </source>
</reference>
<keyword evidence="1" id="KW-0472">Membrane</keyword>
<accession>A0AA91M2B5</accession>
<feature type="transmembrane region" description="Helical" evidence="1">
    <location>
        <begin position="56"/>
        <end position="80"/>
    </location>
</feature>
<dbReference type="EMBL" id="MVHM01000001">
    <property type="protein sequence ID" value="ORA41655.1"/>
    <property type="molecule type" value="Genomic_DNA"/>
</dbReference>
<feature type="transmembrane region" description="Helical" evidence="1">
    <location>
        <begin position="92"/>
        <end position="112"/>
    </location>
</feature>
<organism evidence="2 3">
    <name type="scientific">Mycobacterium branderi</name>
    <dbReference type="NCBI Taxonomy" id="43348"/>
    <lineage>
        <taxon>Bacteria</taxon>
        <taxon>Bacillati</taxon>
        <taxon>Actinomycetota</taxon>
        <taxon>Actinomycetes</taxon>
        <taxon>Mycobacteriales</taxon>
        <taxon>Mycobacteriaceae</taxon>
        <taxon>Mycobacterium</taxon>
    </lineage>
</organism>
<feature type="transmembrane region" description="Helical" evidence="1">
    <location>
        <begin position="118"/>
        <end position="141"/>
    </location>
</feature>
<evidence type="ECO:0000256" key="1">
    <source>
        <dbReference type="SAM" id="Phobius"/>
    </source>
</evidence>
<evidence type="ECO:0000313" key="3">
    <source>
        <dbReference type="Proteomes" id="UP000192441"/>
    </source>
</evidence>
<evidence type="ECO:0008006" key="4">
    <source>
        <dbReference type="Google" id="ProtNLM"/>
    </source>
</evidence>
<name>A0AA91M2B5_9MYCO</name>
<gene>
    <name evidence="2" type="ORF">BST20_06150</name>
</gene>
<evidence type="ECO:0000313" key="2">
    <source>
        <dbReference type="EMBL" id="ORA41655.1"/>
    </source>
</evidence>
<sequence>MSDDESLPKTEPYTPSFDTDAHAVAKGAADAPPPLEPIPAPAPSITVPSRYHYLKWWHYVLLLVAVWVPAAGIGAGLFYWWTRDPSPHKTPVVFVTLVYVVVCVVAALMLAMVPDRPLLSALGIAMMSAVFASVAAAAPFYGAFYCDHTTGHCLAGIIPY</sequence>
<proteinExistence type="predicted"/>
<keyword evidence="1" id="KW-0812">Transmembrane</keyword>
<protein>
    <recommendedName>
        <fullName evidence="4">Transmembrane protein</fullName>
    </recommendedName>
</protein>
<dbReference type="Proteomes" id="UP000192441">
    <property type="component" value="Unassembled WGS sequence"/>
</dbReference>